<keyword evidence="2" id="KW-0472">Membrane</keyword>
<feature type="region of interest" description="Disordered" evidence="1">
    <location>
        <begin position="93"/>
        <end position="168"/>
    </location>
</feature>
<accession>A0A6I9NRW1</accession>
<feature type="compositionally biased region" description="Basic and acidic residues" evidence="1">
    <location>
        <begin position="93"/>
        <end position="103"/>
    </location>
</feature>
<evidence type="ECO:0000313" key="4">
    <source>
        <dbReference type="RefSeq" id="XP_010777663.1"/>
    </source>
</evidence>
<dbReference type="InterPro" id="IPR039600">
    <property type="entry name" value="TANGO6/Rtp1"/>
</dbReference>
<dbReference type="GO" id="GO:0009306">
    <property type="term" value="P:protein secretion"/>
    <property type="evidence" value="ECO:0007669"/>
    <property type="project" value="TreeGrafter"/>
</dbReference>
<dbReference type="GeneID" id="104952524"/>
<gene>
    <name evidence="4" type="primary">LOC104952524</name>
</gene>
<keyword evidence="3" id="KW-1185">Reference proteome</keyword>
<dbReference type="OrthoDB" id="8946321at2759"/>
<dbReference type="PANTHER" id="PTHR20959">
    <property type="entry name" value="TRANSPORT AND GOLGI ORGANIZATION PROTEIN 6 FAMILY MEMBER"/>
    <property type="match status" value="1"/>
</dbReference>
<keyword evidence="2" id="KW-1133">Transmembrane helix</keyword>
<dbReference type="PANTHER" id="PTHR20959:SF1">
    <property type="entry name" value="TRANSPORT AND GOLGI ORGANIZATION PROTEIN 6 HOMOLOG"/>
    <property type="match status" value="1"/>
</dbReference>
<dbReference type="Proteomes" id="UP000504611">
    <property type="component" value="Unplaced"/>
</dbReference>
<reference evidence="4" key="1">
    <citation type="submission" date="2025-08" db="UniProtKB">
        <authorList>
            <consortium name="RefSeq"/>
        </authorList>
    </citation>
    <scope>IDENTIFICATION</scope>
    <source>
        <tissue evidence="4">Muscle</tissue>
    </source>
</reference>
<feature type="transmembrane region" description="Helical" evidence="2">
    <location>
        <begin position="212"/>
        <end position="234"/>
    </location>
</feature>
<dbReference type="RefSeq" id="XP_010777663.1">
    <property type="nucleotide sequence ID" value="XM_010779361.1"/>
</dbReference>
<keyword evidence="2" id="KW-0812">Transmembrane</keyword>
<proteinExistence type="predicted"/>
<evidence type="ECO:0000313" key="3">
    <source>
        <dbReference type="Proteomes" id="UP000504611"/>
    </source>
</evidence>
<feature type="compositionally biased region" description="Low complexity" evidence="1">
    <location>
        <begin position="141"/>
        <end position="150"/>
    </location>
</feature>
<evidence type="ECO:0000256" key="1">
    <source>
        <dbReference type="SAM" id="MobiDB-lite"/>
    </source>
</evidence>
<protein>
    <submittedName>
        <fullName evidence="4">Transport and Golgi organization protein 6 homolog</fullName>
    </submittedName>
</protein>
<name>A0A6I9NRW1_9TELE</name>
<dbReference type="KEGG" id="ncc:104952524"/>
<sequence>MGSLLQRACVGLDQGTGPGLGNPVESDTLSMGVGLLATLLSGSQLSAEDYSSMWRLLPPLETLSEKHSDVFIQELASNLRAVIATHGAYRPEHFSSEAQRSRNPETMSQNKSVPLMKKGNMQTEATDSQTSPPPSPLNSQPESEPGPGISPRGGGRTSGTSKPGPPVKPFSDLLLEACDPDVPTRAFALRVLTLMVQKQNPEAAQMQEKVLMVGRLVMCFDFFILVSAFSLLFCSKNTD</sequence>
<organism evidence="3 4">
    <name type="scientific">Notothenia coriiceps</name>
    <name type="common">black rockcod</name>
    <dbReference type="NCBI Taxonomy" id="8208"/>
    <lineage>
        <taxon>Eukaryota</taxon>
        <taxon>Metazoa</taxon>
        <taxon>Chordata</taxon>
        <taxon>Craniata</taxon>
        <taxon>Vertebrata</taxon>
        <taxon>Euteleostomi</taxon>
        <taxon>Actinopterygii</taxon>
        <taxon>Neopterygii</taxon>
        <taxon>Teleostei</taxon>
        <taxon>Neoteleostei</taxon>
        <taxon>Acanthomorphata</taxon>
        <taxon>Eupercaria</taxon>
        <taxon>Perciformes</taxon>
        <taxon>Notothenioidei</taxon>
        <taxon>Nototheniidae</taxon>
        <taxon>Notothenia</taxon>
    </lineage>
</organism>
<dbReference type="AlphaFoldDB" id="A0A6I9NRW1"/>
<evidence type="ECO:0000256" key="2">
    <source>
        <dbReference type="SAM" id="Phobius"/>
    </source>
</evidence>
<feature type="compositionally biased region" description="Polar residues" evidence="1">
    <location>
        <begin position="120"/>
        <end position="130"/>
    </location>
</feature>